<evidence type="ECO:0000313" key="4">
    <source>
        <dbReference type="EMBL" id="CAB03434.3"/>
    </source>
</evidence>
<dbReference type="PaxDb" id="6239-T26E4.4"/>
<dbReference type="GO" id="GO:0008107">
    <property type="term" value="F:galactoside 2-alpha-L-fucosyltransferase activity"/>
    <property type="evidence" value="ECO:0007669"/>
    <property type="project" value="InterPro"/>
</dbReference>
<evidence type="ECO:0000256" key="3">
    <source>
        <dbReference type="SAM" id="Phobius"/>
    </source>
</evidence>
<keyword evidence="2" id="KW-0808">Transferase</keyword>
<keyword evidence="5" id="KW-1185">Reference proteome</keyword>
<keyword evidence="1" id="KW-0328">Glycosyltransferase</keyword>
<evidence type="ECO:0000256" key="2">
    <source>
        <dbReference type="ARBA" id="ARBA00022679"/>
    </source>
</evidence>
<dbReference type="InParanoid" id="O45839"/>
<dbReference type="GeneID" id="188930"/>
<dbReference type="InterPro" id="IPR052501">
    <property type="entry name" value="Alpha-1-2_FucT"/>
</dbReference>
<evidence type="ECO:0000256" key="1">
    <source>
        <dbReference type="ARBA" id="ARBA00022676"/>
    </source>
</evidence>
<proteinExistence type="predicted"/>
<sequence>MIRYNTNNLMSLCVAVGILANIYIVTRLTIGFKILEDFPQIQEFPSRCVIDEDYFLSFVESRRVTELKEKVFLKNNNDKTVQLKLFAFQSAGLGNKLFEIISLLGIANSLQRRPVIDATIPSNIRSLHKSIQPLFPKLVEQFDLKMIPASSVSSHQMNWVKCCIFDDPKKMLNRSEQHLMLNGHYFQSFKYFHHLRSEIREWLAPSKMAKLAAETVLTSELKEDLIICTHIRRGDFQTDGVHQPSDPNFTRAATDFLVKHYQKWHYRTTVVVFGNDVNFSKAVFEDRVSNSSVIPNRTTPPLNFPIPENSPKYSVILPQNSTPENDLAFSRQAPSSTFGWWLSYLAKRSAVVYYRDIRETKDKVINDMNPNDFYPPEWIKLGTRPNGDIFKF</sequence>
<keyword evidence="3" id="KW-0472">Membrane</keyword>
<reference evidence="4 5" key="1">
    <citation type="journal article" date="1998" name="Science">
        <title>Genome sequence of the nematode C. elegans: a platform for investigating biology.</title>
        <authorList>
            <consortium name="The C. elegans sequencing consortium"/>
            <person name="Sulson J.E."/>
            <person name="Waterston R."/>
        </authorList>
    </citation>
    <scope>NUCLEOTIDE SEQUENCE [LARGE SCALE GENOMIC DNA]</scope>
    <source>
        <strain evidence="4 5">Bristol N2</strain>
    </source>
</reference>
<name>O45839_CAEEL</name>
<accession>O45839</accession>
<dbReference type="eggNOG" id="ENOG502T8JY">
    <property type="taxonomic scope" value="Eukaryota"/>
</dbReference>
<keyword evidence="3" id="KW-0812">Transmembrane</keyword>
<dbReference type="STRING" id="6239.T26E4.4.1"/>
<dbReference type="PANTHER" id="PTHR22898:SF2">
    <property type="entry name" value="GALACTOSIDE 2-ALPHA-L-FUCOSYLTRANSFERASE-RELATED"/>
    <property type="match status" value="1"/>
</dbReference>
<dbReference type="EMBL" id="BX284605">
    <property type="protein sequence ID" value="CAB03434.3"/>
    <property type="molecule type" value="Genomic_DNA"/>
</dbReference>
<dbReference type="PhylomeDB" id="O45839"/>
<evidence type="ECO:0000313" key="6">
    <source>
        <dbReference type="WormBase" id="T26E4.4"/>
    </source>
</evidence>
<dbReference type="InterPro" id="IPR002516">
    <property type="entry name" value="Glyco_trans_11"/>
</dbReference>
<evidence type="ECO:0000313" key="5">
    <source>
        <dbReference type="Proteomes" id="UP000001940"/>
    </source>
</evidence>
<dbReference type="Proteomes" id="UP000001940">
    <property type="component" value="Chromosome V"/>
</dbReference>
<dbReference type="HOGENOM" id="CLU_038305_1_1_1"/>
<dbReference type="AlphaFoldDB" id="O45839"/>
<dbReference type="Pfam" id="PF01531">
    <property type="entry name" value="Glyco_transf_11"/>
    <property type="match status" value="1"/>
</dbReference>
<dbReference type="GO" id="GO:0016020">
    <property type="term" value="C:membrane"/>
    <property type="evidence" value="ECO:0007669"/>
    <property type="project" value="InterPro"/>
</dbReference>
<feature type="transmembrane region" description="Helical" evidence="3">
    <location>
        <begin position="12"/>
        <end position="35"/>
    </location>
</feature>
<dbReference type="CAZy" id="GT11">
    <property type="family name" value="Glycosyltransferase Family 11"/>
</dbReference>
<dbReference type="UCSC" id="T26E4.4">
    <property type="organism name" value="c. elegans"/>
</dbReference>
<organism evidence="4 5">
    <name type="scientific">Caenorhabditis elegans</name>
    <dbReference type="NCBI Taxonomy" id="6239"/>
    <lineage>
        <taxon>Eukaryota</taxon>
        <taxon>Metazoa</taxon>
        <taxon>Ecdysozoa</taxon>
        <taxon>Nematoda</taxon>
        <taxon>Chromadorea</taxon>
        <taxon>Rhabditida</taxon>
        <taxon>Rhabditina</taxon>
        <taxon>Rhabditomorpha</taxon>
        <taxon>Rhabditoidea</taxon>
        <taxon>Rhabditidae</taxon>
        <taxon>Peloderinae</taxon>
        <taxon>Caenorhabditis</taxon>
    </lineage>
</organism>
<dbReference type="GO" id="GO:0005975">
    <property type="term" value="P:carbohydrate metabolic process"/>
    <property type="evidence" value="ECO:0007669"/>
    <property type="project" value="InterPro"/>
</dbReference>
<gene>
    <name evidence="4" type="ORF">CELE_T26E4.4</name>
    <name evidence="4 6" type="ORF">T26E4.4</name>
</gene>
<dbReference type="KEGG" id="cel:CELE_T26E4.4"/>
<dbReference type="PANTHER" id="PTHR22898">
    <property type="entry name" value="UNCHARACTERIZED GLYCOSOL TRANSFERASE-RELATED"/>
    <property type="match status" value="1"/>
</dbReference>
<protein>
    <submittedName>
        <fullName evidence="4">L-Fucosyltransferase</fullName>
    </submittedName>
</protein>
<dbReference type="AGR" id="WB:WBGene00012046"/>
<dbReference type="WormBase" id="T26E4.4">
    <property type="protein sequence ID" value="CE53105"/>
    <property type="gene ID" value="WBGene00012046"/>
</dbReference>
<dbReference type="Bgee" id="WBGene00012046">
    <property type="expression patterns" value="Expressed in larva"/>
</dbReference>
<dbReference type="OrthoDB" id="5815225at2759"/>
<keyword evidence="3" id="KW-1133">Transmembrane helix</keyword>
<dbReference type="CDD" id="cd11301">
    <property type="entry name" value="Fut1_Fut2_like"/>
    <property type="match status" value="1"/>
</dbReference>
<dbReference type="CTD" id="188930"/>